<dbReference type="EMBL" id="SRLO01000335">
    <property type="protein sequence ID" value="TNN60355.1"/>
    <property type="molecule type" value="Genomic_DNA"/>
</dbReference>
<accession>A0A4Z2H4Z0</accession>
<protein>
    <submittedName>
        <fullName evidence="1">Uncharacterized protein</fullName>
    </submittedName>
</protein>
<name>A0A4Z2H4Z0_9TELE</name>
<dbReference type="Proteomes" id="UP000314294">
    <property type="component" value="Unassembled WGS sequence"/>
</dbReference>
<reference evidence="1 2" key="1">
    <citation type="submission" date="2019-03" db="EMBL/GenBank/DDBJ databases">
        <title>First draft genome of Liparis tanakae, snailfish: a comprehensive survey of snailfish specific genes.</title>
        <authorList>
            <person name="Kim W."/>
            <person name="Song I."/>
            <person name="Jeong J.-H."/>
            <person name="Kim D."/>
            <person name="Kim S."/>
            <person name="Ryu S."/>
            <person name="Song J.Y."/>
            <person name="Lee S.K."/>
        </authorList>
    </citation>
    <scope>NUCLEOTIDE SEQUENCE [LARGE SCALE GENOMIC DNA]</scope>
    <source>
        <tissue evidence="1">Muscle</tissue>
    </source>
</reference>
<organism evidence="1 2">
    <name type="scientific">Liparis tanakae</name>
    <name type="common">Tanaka's snailfish</name>
    <dbReference type="NCBI Taxonomy" id="230148"/>
    <lineage>
        <taxon>Eukaryota</taxon>
        <taxon>Metazoa</taxon>
        <taxon>Chordata</taxon>
        <taxon>Craniata</taxon>
        <taxon>Vertebrata</taxon>
        <taxon>Euteleostomi</taxon>
        <taxon>Actinopterygii</taxon>
        <taxon>Neopterygii</taxon>
        <taxon>Teleostei</taxon>
        <taxon>Neoteleostei</taxon>
        <taxon>Acanthomorphata</taxon>
        <taxon>Eupercaria</taxon>
        <taxon>Perciformes</taxon>
        <taxon>Cottioidei</taxon>
        <taxon>Cottales</taxon>
        <taxon>Liparidae</taxon>
        <taxon>Liparis</taxon>
    </lineage>
</organism>
<dbReference type="AlphaFoldDB" id="A0A4Z2H4Z0"/>
<sequence length="226" mass="25186">MDVARMLVQSRLAPPLLSMCPAVGLMVLRVGRLPLYGRIAAYIHKLWFLLSGLAVDRKFTSTVLRGRLFLTLRYSTRELPGHRPSRCLQRVALCRFRWRDLRLCSVRAAAGVKSGERNVVGDGVHPGADAHISAVRGGEVSLVVVVVVHVRMINPLRVNRGPRRGENGRLWCKMARGEVGVVPGTWRPRGHRVRSLNKASPVRILRLLPHDSVHIAVTESATGRHF</sequence>
<keyword evidence="2" id="KW-1185">Reference proteome</keyword>
<gene>
    <name evidence="1" type="ORF">EYF80_029436</name>
</gene>
<evidence type="ECO:0000313" key="1">
    <source>
        <dbReference type="EMBL" id="TNN60355.1"/>
    </source>
</evidence>
<evidence type="ECO:0000313" key="2">
    <source>
        <dbReference type="Proteomes" id="UP000314294"/>
    </source>
</evidence>
<comment type="caution">
    <text evidence="1">The sequence shown here is derived from an EMBL/GenBank/DDBJ whole genome shotgun (WGS) entry which is preliminary data.</text>
</comment>
<proteinExistence type="predicted"/>